<dbReference type="Pfam" id="PF13561">
    <property type="entry name" value="adh_short_C2"/>
    <property type="match status" value="1"/>
</dbReference>
<name>G0AD99_COLFT</name>
<sequence>MRRRRTRRHRNIRKVEKAVSMSDLLIKLSGSRFGAGVVKLLGLPAPVELARSEGPYAEQPLTGKKILLGGSQNGYAMERLRQIARDAGAVPLESADGGPDILIMDATGCTNPSDYRALYDFFHPLMRSIARNARVLMVAALPAASGDPIAAATARGIEGFSRSLAKELGPRGATVNLAYVASDAIDRLVGVVHFFCGVQTTYVTGQALHVTSQVAAPASLVYHGALKAKVALVTGSARGIGRATAERLAQEGVQVICLDIPAASAALHETCRAIGAIPLLLNIASPDAPRQLMDFFKERFGRLDILVHNAGITRDKTLANMKEQSWDQVVDINFSAMAAIDRMLLSENILRDQARLVYLSSISGVAGNFGQTNYALTKAALIGYVAAQAPLLAGRGICVNAVAPGFIETAMTRDMPFMAREIGRRLNSVKQGGQPRDVAELITFLCTPGACGISGETIRVCGQGLVGA</sequence>
<dbReference type="PANTHER" id="PTHR42760">
    <property type="entry name" value="SHORT-CHAIN DEHYDROGENASES/REDUCTASES FAMILY MEMBER"/>
    <property type="match status" value="1"/>
</dbReference>
<dbReference type="SMART" id="SM00822">
    <property type="entry name" value="PKS_KR"/>
    <property type="match status" value="1"/>
</dbReference>
<dbReference type="NCBIfam" id="NF006110">
    <property type="entry name" value="PRK08261.1"/>
    <property type="match status" value="1"/>
</dbReference>
<dbReference type="AlphaFoldDB" id="G0AD99"/>
<accession>G0AD99</accession>
<dbReference type="eggNOG" id="COG1028">
    <property type="taxonomic scope" value="Bacteria"/>
</dbReference>
<reference evidence="3 4" key="4">
    <citation type="journal article" date="2010" name="Environ. Microbiol.">
        <title>The bacterial genus Collimonas: mycophagy, weathering and other adaptive solutions to life in oligotrophic soil environments.</title>
        <authorList>
            <person name="Leveau J.H."/>
            <person name="Uroz S."/>
            <person name="de Boer W."/>
        </authorList>
    </citation>
    <scope>NUCLEOTIDE SEQUENCE [LARGE SCALE GENOMIC DNA]</scope>
    <source>
        <strain evidence="3 4">Ter331</strain>
    </source>
</reference>
<reference evidence="3 4" key="1">
    <citation type="journal article" date="2004" name="Environ. Microbiol.">
        <title>Phylogeny-function analysis of (meta)genomic libraries: screening for expression of ribosomal RNA genes by large-insert library fluorescent in situ hybridization (LIL-FISH).</title>
        <authorList>
            <person name="Leveau J.H."/>
            <person name="Gerards S."/>
            <person name="de Boer W."/>
            <person name="van Veen J.A."/>
        </authorList>
    </citation>
    <scope>NUCLEOTIDE SEQUENCE [LARGE SCALE GENOMIC DNA]</scope>
    <source>
        <strain evidence="3 4">Ter331</strain>
    </source>
</reference>
<dbReference type="EC" id="1.1.1.100" evidence="3"/>
<evidence type="ECO:0000256" key="1">
    <source>
        <dbReference type="ARBA" id="ARBA00006484"/>
    </source>
</evidence>
<dbReference type="STRING" id="1005048.CFU_3459"/>
<evidence type="ECO:0000313" key="4">
    <source>
        <dbReference type="Proteomes" id="UP000008392"/>
    </source>
</evidence>
<dbReference type="PRINTS" id="PR00081">
    <property type="entry name" value="GDHRDH"/>
</dbReference>
<dbReference type="GO" id="GO:0004316">
    <property type="term" value="F:3-oxoacyl-[acyl-carrier-protein] reductase (NADPH) activity"/>
    <property type="evidence" value="ECO:0007669"/>
    <property type="project" value="UniProtKB-EC"/>
</dbReference>
<reference evidence="3 4" key="3">
    <citation type="journal article" date="2008" name="FEMS Microbiol. Ecol.">
        <title>Identification and characterization of genes underlying chitinolysis in Collimonas fungivorans Ter331.</title>
        <authorList>
            <person name="Fritsche K."/>
            <person name="de Boer W."/>
            <person name="Gerards S."/>
            <person name="van den Berg M."/>
            <person name="van Veen J.A."/>
            <person name="Leveau J.H."/>
        </authorList>
    </citation>
    <scope>NUCLEOTIDE SEQUENCE [LARGE SCALE GENOMIC DNA]</scope>
    <source>
        <strain evidence="3 4">Ter331</strain>
    </source>
</reference>
<comment type="similarity">
    <text evidence="1">Belongs to the short-chain dehydrogenases/reductases (SDR) family.</text>
</comment>
<feature type="domain" description="Ketoreductase" evidence="2">
    <location>
        <begin position="229"/>
        <end position="405"/>
    </location>
</feature>
<reference evidence="3 4" key="2">
    <citation type="journal article" date="2006" name="J. Microbiol. Methods">
        <title>Genomic flank-sequencing of plasposon insertion sites for rapid identification of functional genes.</title>
        <authorList>
            <person name="Leveau J.H."/>
            <person name="Gerards S."/>
            <person name="Fritsche K."/>
            <person name="Zondag G."/>
            <person name="van Veen J.A."/>
        </authorList>
    </citation>
    <scope>NUCLEOTIDE SEQUENCE [LARGE SCALE GENOMIC DNA]</scope>
    <source>
        <strain evidence="3 4">Ter331</strain>
    </source>
</reference>
<dbReference type="Proteomes" id="UP000008392">
    <property type="component" value="Chromosome"/>
</dbReference>
<reference evidence="4" key="6">
    <citation type="submission" date="2011-05" db="EMBL/GenBank/DDBJ databases">
        <title>Complete sequence of Collimonas fungivorans Ter331.</title>
        <authorList>
            <person name="Leveau J.H."/>
        </authorList>
    </citation>
    <scope>NUCLEOTIDE SEQUENCE [LARGE SCALE GENOMIC DNA]</scope>
    <source>
        <strain evidence="4">Ter331</strain>
    </source>
</reference>
<protein>
    <submittedName>
        <fullName evidence="3">3-oxoacyl-[acyl-carrier protein] reductase</fullName>
        <ecNumber evidence="3">1.1.1.100</ecNumber>
    </submittedName>
</protein>
<dbReference type="InterPro" id="IPR057326">
    <property type="entry name" value="KR_dom"/>
</dbReference>
<dbReference type="KEGG" id="cfu:CFU_3459"/>
<keyword evidence="4" id="KW-1185">Reference proteome</keyword>
<evidence type="ECO:0000259" key="2">
    <source>
        <dbReference type="SMART" id="SM00822"/>
    </source>
</evidence>
<gene>
    <name evidence="3" type="ordered locus">CFU_3459</name>
</gene>
<evidence type="ECO:0000313" key="3">
    <source>
        <dbReference type="EMBL" id="AEK63283.1"/>
    </source>
</evidence>
<dbReference type="InterPro" id="IPR036291">
    <property type="entry name" value="NAD(P)-bd_dom_sf"/>
</dbReference>
<organism evidence="3 4">
    <name type="scientific">Collimonas fungivorans (strain Ter331)</name>
    <dbReference type="NCBI Taxonomy" id="1005048"/>
    <lineage>
        <taxon>Bacteria</taxon>
        <taxon>Pseudomonadati</taxon>
        <taxon>Pseudomonadota</taxon>
        <taxon>Betaproteobacteria</taxon>
        <taxon>Burkholderiales</taxon>
        <taxon>Oxalobacteraceae</taxon>
        <taxon>Collimonas</taxon>
    </lineage>
</organism>
<dbReference type="HOGENOM" id="CLU_047208_0_0_4"/>
<reference evidence="3 4" key="5">
    <citation type="journal article" date="2011" name="ISME J.">
        <title>Dual transcriptional profiling of a bacterial/fungal confrontation: Collimonas fungivorans versus Aspergillus niger.</title>
        <authorList>
            <person name="Mela F."/>
            <person name="Fritsche K."/>
            <person name="de Boer W."/>
            <person name="van Veen J.A."/>
            <person name="de Graaff L.H."/>
            <person name="van den Berg M."/>
            <person name="Leveau J.H."/>
        </authorList>
    </citation>
    <scope>NUCLEOTIDE SEQUENCE [LARGE SCALE GENOMIC DNA]</scope>
    <source>
        <strain evidence="3 4">Ter331</strain>
    </source>
</reference>
<dbReference type="Gene3D" id="3.40.50.720">
    <property type="entry name" value="NAD(P)-binding Rossmann-like Domain"/>
    <property type="match status" value="2"/>
</dbReference>
<proteinExistence type="inferred from homology"/>
<dbReference type="EMBL" id="CP002745">
    <property type="protein sequence ID" value="AEK63283.1"/>
    <property type="molecule type" value="Genomic_DNA"/>
</dbReference>
<dbReference type="SUPFAM" id="SSF51735">
    <property type="entry name" value="NAD(P)-binding Rossmann-fold domains"/>
    <property type="match status" value="2"/>
</dbReference>
<keyword evidence="3" id="KW-0560">Oxidoreductase</keyword>
<dbReference type="InterPro" id="IPR002347">
    <property type="entry name" value="SDR_fam"/>
</dbReference>
<dbReference type="FunFam" id="3.40.50.720:FF:000338">
    <property type="entry name" value="3-oxoacyl-ACP reductase FabG"/>
    <property type="match status" value="1"/>
</dbReference>
<dbReference type="PANTHER" id="PTHR42760:SF78">
    <property type="entry name" value="3-OXOACYL-[ACYL-CARRIER-PROTEIN] REDUCTASE [NADH]"/>
    <property type="match status" value="1"/>
</dbReference>